<dbReference type="GO" id="GO:0003700">
    <property type="term" value="F:DNA-binding transcription factor activity"/>
    <property type="evidence" value="ECO:0007669"/>
    <property type="project" value="TreeGrafter"/>
</dbReference>
<dbReference type="NCBIfam" id="TIGR00738">
    <property type="entry name" value="rrf2_super"/>
    <property type="match status" value="1"/>
</dbReference>
<dbReference type="NCBIfam" id="TIGR02944">
    <property type="entry name" value="suf_reg_Xantho"/>
    <property type="match status" value="1"/>
</dbReference>
<dbReference type="InterPro" id="IPR036388">
    <property type="entry name" value="WH-like_DNA-bd_sf"/>
</dbReference>
<accession>A0A7T5R116</accession>
<evidence type="ECO:0000313" key="2">
    <source>
        <dbReference type="Proteomes" id="UP000595362"/>
    </source>
</evidence>
<protein>
    <submittedName>
        <fullName evidence="1">SUF system Fe-S cluster assembly regulator</fullName>
    </submittedName>
</protein>
<sequence>MIKLSRLTDYAVVVLAEMARAKGELMAASTLSAKAGIPEPTVSKVLKTLSRNGLVTSVRGVSGGYRLDRAAGEIPVSLIIAAMEGPISLTSCVSGSHESCALEGKCSMHGRWNPVNAAIRGALDKVTLADMNMGRL</sequence>
<dbReference type="Proteomes" id="UP000595362">
    <property type="component" value="Chromosome"/>
</dbReference>
<dbReference type="InterPro" id="IPR030489">
    <property type="entry name" value="TR_Rrf2-type_CS"/>
</dbReference>
<dbReference type="InterPro" id="IPR036390">
    <property type="entry name" value="WH_DNA-bd_sf"/>
</dbReference>
<dbReference type="EMBL" id="CP066681">
    <property type="protein sequence ID" value="QQG35549.1"/>
    <property type="molecule type" value="Genomic_DNA"/>
</dbReference>
<dbReference type="PANTHER" id="PTHR33221:SF2">
    <property type="entry name" value="TRANSCRIPTIONAL REGULATOR"/>
    <property type="match status" value="1"/>
</dbReference>
<dbReference type="SUPFAM" id="SSF46785">
    <property type="entry name" value="Winged helix' DNA-binding domain"/>
    <property type="match status" value="1"/>
</dbReference>
<dbReference type="AlphaFoldDB" id="A0A7T5R116"/>
<dbReference type="InterPro" id="IPR014290">
    <property type="entry name" value="SUF_FeS_clus_asmbl_reg"/>
</dbReference>
<dbReference type="GO" id="GO:0005829">
    <property type="term" value="C:cytosol"/>
    <property type="evidence" value="ECO:0007669"/>
    <property type="project" value="TreeGrafter"/>
</dbReference>
<organism evidence="1 2">
    <name type="scientific">Micavibrio aeruginosavorus</name>
    <dbReference type="NCBI Taxonomy" id="349221"/>
    <lineage>
        <taxon>Bacteria</taxon>
        <taxon>Pseudomonadati</taxon>
        <taxon>Bdellovibrionota</taxon>
        <taxon>Bdellovibrionia</taxon>
        <taxon>Bdellovibrionales</taxon>
        <taxon>Pseudobdellovibrionaceae</taxon>
        <taxon>Micavibrio</taxon>
    </lineage>
</organism>
<name>A0A7T5R116_9BACT</name>
<dbReference type="PANTHER" id="PTHR33221">
    <property type="entry name" value="WINGED HELIX-TURN-HELIX TRANSCRIPTIONAL REGULATOR, RRF2 FAMILY"/>
    <property type="match status" value="1"/>
</dbReference>
<reference evidence="1 2" key="1">
    <citation type="submission" date="2020-07" db="EMBL/GenBank/DDBJ databases">
        <title>Huge and variable diversity of episymbiotic CPR bacteria and DPANN archaea in groundwater ecosystems.</title>
        <authorList>
            <person name="He C.Y."/>
            <person name="Keren R."/>
            <person name="Whittaker M."/>
            <person name="Farag I.F."/>
            <person name="Doudna J."/>
            <person name="Cate J.H.D."/>
            <person name="Banfield J.F."/>
        </authorList>
    </citation>
    <scope>NUCLEOTIDE SEQUENCE [LARGE SCALE GENOMIC DNA]</scope>
    <source>
        <strain evidence="1">NC_groundwater_70_Ag_B-0.1um_54_66</strain>
    </source>
</reference>
<dbReference type="Pfam" id="PF02082">
    <property type="entry name" value="Rrf2"/>
    <property type="match status" value="1"/>
</dbReference>
<dbReference type="PROSITE" id="PS51197">
    <property type="entry name" value="HTH_RRF2_2"/>
    <property type="match status" value="1"/>
</dbReference>
<proteinExistence type="predicted"/>
<evidence type="ECO:0000313" key="1">
    <source>
        <dbReference type="EMBL" id="QQG35549.1"/>
    </source>
</evidence>
<dbReference type="PROSITE" id="PS01332">
    <property type="entry name" value="HTH_RRF2_1"/>
    <property type="match status" value="1"/>
</dbReference>
<dbReference type="InterPro" id="IPR000944">
    <property type="entry name" value="Tscrpt_reg_Rrf2"/>
</dbReference>
<gene>
    <name evidence="1" type="ORF">HYS17_08450</name>
</gene>
<dbReference type="Gene3D" id="1.10.10.10">
    <property type="entry name" value="Winged helix-like DNA-binding domain superfamily/Winged helix DNA-binding domain"/>
    <property type="match status" value="1"/>
</dbReference>